<evidence type="ECO:0000313" key="6">
    <source>
        <dbReference type="Proteomes" id="UP000473325"/>
    </source>
</evidence>
<protein>
    <submittedName>
        <fullName evidence="5">WYL domain-containing protein</fullName>
    </submittedName>
</protein>
<dbReference type="PROSITE" id="PS51000">
    <property type="entry name" value="HTH_DEOR_2"/>
    <property type="match status" value="1"/>
</dbReference>
<dbReference type="GO" id="GO:0003677">
    <property type="term" value="F:DNA binding"/>
    <property type="evidence" value="ECO:0007669"/>
    <property type="project" value="UniProtKB-KW"/>
</dbReference>
<evidence type="ECO:0000256" key="3">
    <source>
        <dbReference type="ARBA" id="ARBA00023163"/>
    </source>
</evidence>
<dbReference type="InterPro" id="IPR036388">
    <property type="entry name" value="WH-like_DNA-bd_sf"/>
</dbReference>
<dbReference type="GO" id="GO:0003700">
    <property type="term" value="F:DNA-binding transcription factor activity"/>
    <property type="evidence" value="ECO:0007669"/>
    <property type="project" value="InterPro"/>
</dbReference>
<dbReference type="PANTHER" id="PTHR34580:SF3">
    <property type="entry name" value="PROTEIN PAFB"/>
    <property type="match status" value="1"/>
</dbReference>
<evidence type="ECO:0000256" key="2">
    <source>
        <dbReference type="ARBA" id="ARBA00023125"/>
    </source>
</evidence>
<evidence type="ECO:0000259" key="4">
    <source>
        <dbReference type="PROSITE" id="PS51000"/>
    </source>
</evidence>
<keyword evidence="1" id="KW-0805">Transcription regulation</keyword>
<dbReference type="InterPro" id="IPR018356">
    <property type="entry name" value="Tscrpt_reg_HTH_DeoR_CS"/>
</dbReference>
<dbReference type="EMBL" id="WUEK01000002">
    <property type="protein sequence ID" value="MXG88889.1"/>
    <property type="molecule type" value="Genomic_DNA"/>
</dbReference>
<name>A0A6L7EXQ8_9ACTN</name>
<dbReference type="InterPro" id="IPR026881">
    <property type="entry name" value="WYL_dom"/>
</dbReference>
<dbReference type="InterPro" id="IPR051534">
    <property type="entry name" value="CBASS_pafABC_assoc_protein"/>
</dbReference>
<dbReference type="Gene3D" id="1.10.10.10">
    <property type="entry name" value="Winged helix-like DNA-binding domain superfamily/Winged helix DNA-binding domain"/>
    <property type="match status" value="1"/>
</dbReference>
<accession>A0A6L7EXQ8</accession>
<dbReference type="RefSeq" id="WP_160875678.1">
    <property type="nucleotide sequence ID" value="NZ_WUEK01000002.1"/>
</dbReference>
<dbReference type="SUPFAM" id="SSF46785">
    <property type="entry name" value="Winged helix' DNA-binding domain"/>
    <property type="match status" value="1"/>
</dbReference>
<keyword evidence="3" id="KW-0804">Transcription</keyword>
<dbReference type="InterPro" id="IPR001034">
    <property type="entry name" value="DeoR_HTH"/>
</dbReference>
<reference evidence="5 6" key="1">
    <citation type="submission" date="2019-12" db="EMBL/GenBank/DDBJ databases">
        <authorList>
            <person name="Kun Z."/>
        </authorList>
    </citation>
    <scope>NUCLEOTIDE SEQUENCE [LARGE SCALE GENOMIC DNA]</scope>
    <source>
        <strain evidence="5 6">YIM 123512</strain>
    </source>
</reference>
<sequence>MPSPSSRMLSLLSLLQVRRDWPGALIAERLGVSERTVRRDVDRLRELGYRVRAVKGPDGGYRLEPGGALPPLLFDDEQAVALAVALRVAAASGADVGEDALRALATVRQVLPTRLRLRVDAVSVTTVGAPGPAVDPDVLLVLAVAARDHEVLRASYPDRDGELQRRRVEPHHVVARAGRWYLLAWDLDRADWRTFRVDRLVPHPPTGPRFVPREVPGGDVAAFVAGRFRGSTSGSDWPCRGSAVMALPAAEVAAYAGDGVVESLGPDRCRLDLGSWSWTGLAASLARFGADLSEVEPAELRAAFADLGRRCVAASAP</sequence>
<gene>
    <name evidence="5" type="ORF">GRQ65_04925</name>
</gene>
<dbReference type="Proteomes" id="UP000473325">
    <property type="component" value="Unassembled WGS sequence"/>
</dbReference>
<feature type="domain" description="HTH deoR-type" evidence="4">
    <location>
        <begin position="4"/>
        <end position="59"/>
    </location>
</feature>
<dbReference type="Pfam" id="PF08279">
    <property type="entry name" value="HTH_11"/>
    <property type="match status" value="1"/>
</dbReference>
<evidence type="ECO:0000313" key="5">
    <source>
        <dbReference type="EMBL" id="MXG88889.1"/>
    </source>
</evidence>
<dbReference type="Pfam" id="PF13280">
    <property type="entry name" value="WYL"/>
    <property type="match status" value="1"/>
</dbReference>
<dbReference type="PROSITE" id="PS00894">
    <property type="entry name" value="HTH_DEOR_1"/>
    <property type="match status" value="1"/>
</dbReference>
<dbReference type="PIRSF" id="PIRSF016838">
    <property type="entry name" value="PafC"/>
    <property type="match status" value="1"/>
</dbReference>
<dbReference type="PROSITE" id="PS52050">
    <property type="entry name" value="WYL"/>
    <property type="match status" value="1"/>
</dbReference>
<organism evidence="5 6">
    <name type="scientific">Nocardioides flavescens</name>
    <dbReference type="NCBI Taxonomy" id="2691959"/>
    <lineage>
        <taxon>Bacteria</taxon>
        <taxon>Bacillati</taxon>
        <taxon>Actinomycetota</taxon>
        <taxon>Actinomycetes</taxon>
        <taxon>Propionibacteriales</taxon>
        <taxon>Nocardioidaceae</taxon>
        <taxon>Nocardioides</taxon>
    </lineage>
</organism>
<keyword evidence="2" id="KW-0238">DNA-binding</keyword>
<keyword evidence="6" id="KW-1185">Reference proteome</keyword>
<dbReference type="AlphaFoldDB" id="A0A6L7EXQ8"/>
<dbReference type="InterPro" id="IPR036390">
    <property type="entry name" value="WH_DNA-bd_sf"/>
</dbReference>
<comment type="caution">
    <text evidence="5">The sequence shown here is derived from an EMBL/GenBank/DDBJ whole genome shotgun (WGS) entry which is preliminary data.</text>
</comment>
<proteinExistence type="predicted"/>
<dbReference type="InterPro" id="IPR013196">
    <property type="entry name" value="HTH_11"/>
</dbReference>
<dbReference type="PANTHER" id="PTHR34580">
    <property type="match status" value="1"/>
</dbReference>
<evidence type="ECO:0000256" key="1">
    <source>
        <dbReference type="ARBA" id="ARBA00023015"/>
    </source>
</evidence>
<dbReference type="InterPro" id="IPR028349">
    <property type="entry name" value="PafC-like"/>
</dbReference>